<dbReference type="EMBL" id="JAAOIW010000004">
    <property type="protein sequence ID" value="NHN30945.1"/>
    <property type="molecule type" value="Genomic_DNA"/>
</dbReference>
<gene>
    <name evidence="2" type="ORF">G9U52_13990</name>
</gene>
<evidence type="ECO:0000313" key="3">
    <source>
        <dbReference type="Proteomes" id="UP001165962"/>
    </source>
</evidence>
<accession>A0ABX0JB30</accession>
<comment type="caution">
    <text evidence="2">The sequence shown here is derived from an EMBL/GenBank/DDBJ whole genome shotgun (WGS) entry which is preliminary data.</text>
</comment>
<protein>
    <recommendedName>
        <fullName evidence="4">DUF4367 domain-containing protein</fullName>
    </recommendedName>
</protein>
<evidence type="ECO:0000313" key="2">
    <source>
        <dbReference type="EMBL" id="NHN30945.1"/>
    </source>
</evidence>
<feature type="transmembrane region" description="Helical" evidence="1">
    <location>
        <begin position="102"/>
        <end position="120"/>
    </location>
</feature>
<proteinExistence type="predicted"/>
<dbReference type="RefSeq" id="WP_166150433.1">
    <property type="nucleotide sequence ID" value="NZ_JAAOIW010000004.1"/>
</dbReference>
<name>A0ABX0JB30_9BACL</name>
<evidence type="ECO:0000256" key="1">
    <source>
        <dbReference type="SAM" id="Phobius"/>
    </source>
</evidence>
<keyword evidence="1" id="KW-0472">Membrane</keyword>
<keyword evidence="3" id="KW-1185">Reference proteome</keyword>
<keyword evidence="1" id="KW-1133">Transmembrane helix</keyword>
<organism evidence="2 3">
    <name type="scientific">Paenibacillus agricola</name>
    <dbReference type="NCBI Taxonomy" id="2716264"/>
    <lineage>
        <taxon>Bacteria</taxon>
        <taxon>Bacillati</taxon>
        <taxon>Bacillota</taxon>
        <taxon>Bacilli</taxon>
        <taxon>Bacillales</taxon>
        <taxon>Paenibacillaceae</taxon>
        <taxon>Paenibacillus</taxon>
    </lineage>
</organism>
<reference evidence="2" key="1">
    <citation type="submission" date="2020-03" db="EMBL/GenBank/DDBJ databases">
        <title>Draft sequencing of Paenibacilllus sp. S3N08.</title>
        <authorList>
            <person name="Kim D.-U."/>
        </authorList>
    </citation>
    <scope>NUCLEOTIDE SEQUENCE</scope>
    <source>
        <strain evidence="2">S3N08</strain>
    </source>
</reference>
<evidence type="ECO:0008006" key="4">
    <source>
        <dbReference type="Google" id="ProtNLM"/>
    </source>
</evidence>
<sequence length="381" mass="41226">MTNIKNETTDAAWAKLQAALSQETENPQWKQWAEEGAAVQAPMAVLDGQTPSLTIPASVDAVNADPLVTKGLPLPLPSLMETGKLKRTGTFDSWIRRNNKRIGIATAAFLLVAVIATPLGNEALASILGKFRMQQVTVVNENELQQLFYNATNGESRETINKFGTFSQVSGKITGEFTAAEAAKQLKRPIVMPKGLNENDQKLYISPSNAITFKINVDEVNATMARLGATKLLPQSVNGKAITLELGEAANIYTEKKDQPGYSFTQQPVPVVVVDPSISVAEAFDAVMQFPLLPDGLKQSLEQSNVLKGGAIPLPVFSNGQSEKMKLGNVDTIVTSRGSGASIYYSVTWVKDEQLFTLSGNEDVFPSRQALLDQTAELIKQ</sequence>
<dbReference type="Proteomes" id="UP001165962">
    <property type="component" value="Unassembled WGS sequence"/>
</dbReference>
<keyword evidence="1" id="KW-0812">Transmembrane</keyword>